<evidence type="ECO:0000313" key="1">
    <source>
        <dbReference type="EMBL" id="OYR22609.1"/>
    </source>
</evidence>
<dbReference type="Proteomes" id="UP000216188">
    <property type="component" value="Unassembled WGS sequence"/>
</dbReference>
<sequence length="109" mass="12199">MVAACSVCNGLEVKNARDTIVIKNIVYENSTFNIVHPRLDDIHEHLEFSGASGEIPFAKPSSSKGENHINLFNLQNVTQISLRRLERELPMLEARVQTELDNELAARGL</sequence>
<gene>
    <name evidence="1" type="ORF">CEV34_4441</name>
</gene>
<comment type="caution">
    <text evidence="1">The sequence shown here is derived from an EMBL/GenBank/DDBJ whole genome shotgun (WGS) entry which is preliminary data.</text>
</comment>
<evidence type="ECO:0000313" key="2">
    <source>
        <dbReference type="Proteomes" id="UP000216188"/>
    </source>
</evidence>
<keyword evidence="2" id="KW-1185">Reference proteome</keyword>
<organism evidence="1 2">
    <name type="scientific">Brucella pseudogrignonensis</name>
    <dbReference type="NCBI Taxonomy" id="419475"/>
    <lineage>
        <taxon>Bacteria</taxon>
        <taxon>Pseudomonadati</taxon>
        <taxon>Pseudomonadota</taxon>
        <taxon>Alphaproteobacteria</taxon>
        <taxon>Hyphomicrobiales</taxon>
        <taxon>Brucellaceae</taxon>
        <taxon>Brucella/Ochrobactrum group</taxon>
        <taxon>Brucella</taxon>
    </lineage>
</organism>
<name>A0A256G696_9HYPH</name>
<protein>
    <submittedName>
        <fullName evidence="1">Uncharacterized protein</fullName>
    </submittedName>
</protein>
<proteinExistence type="predicted"/>
<dbReference type="EMBL" id="NNRM01000044">
    <property type="protein sequence ID" value="OYR22609.1"/>
    <property type="molecule type" value="Genomic_DNA"/>
</dbReference>
<dbReference type="AlphaFoldDB" id="A0A256G696"/>
<reference evidence="1 2" key="1">
    <citation type="submission" date="2017-07" db="EMBL/GenBank/DDBJ databases">
        <title>Phylogenetic study on the rhizospheric bacterium Ochrobactrum sp. A44.</title>
        <authorList>
            <person name="Krzyzanowska D.M."/>
            <person name="Ossowicki A."/>
            <person name="Rajewska M."/>
            <person name="Maciag T."/>
            <person name="Kaczynski Z."/>
            <person name="Czerwicka M."/>
            <person name="Jafra S."/>
        </authorList>
    </citation>
    <scope>NUCLEOTIDE SEQUENCE [LARGE SCALE GENOMIC DNA]</scope>
    <source>
        <strain evidence="1 2">CCUG 30717</strain>
    </source>
</reference>
<accession>A0A256G696</accession>